<evidence type="ECO:0000313" key="7">
    <source>
        <dbReference type="EMBL" id="SES90114.1"/>
    </source>
</evidence>
<evidence type="ECO:0000256" key="2">
    <source>
        <dbReference type="ARBA" id="ARBA00022598"/>
    </source>
</evidence>
<keyword evidence="8" id="KW-1185">Reference proteome</keyword>
<dbReference type="PANTHER" id="PTHR43107:SF15">
    <property type="entry name" value="FATTY ACID TRANSPORT PROTEIN 3, ISOFORM A"/>
    <property type="match status" value="1"/>
</dbReference>
<name>A0A1I0A7J9_9GAMM</name>
<dbReference type="PROSITE" id="PS00455">
    <property type="entry name" value="AMP_BINDING"/>
    <property type="match status" value="1"/>
</dbReference>
<dbReference type="AlphaFoldDB" id="A0A1I0A7J9"/>
<dbReference type="GO" id="GO:0005886">
    <property type="term" value="C:plasma membrane"/>
    <property type="evidence" value="ECO:0007669"/>
    <property type="project" value="TreeGrafter"/>
</dbReference>
<dbReference type="InterPro" id="IPR025110">
    <property type="entry name" value="AMP-bd_C"/>
</dbReference>
<feature type="domain" description="AMP-dependent synthetase/ligase" evidence="5">
    <location>
        <begin position="23"/>
        <end position="415"/>
    </location>
</feature>
<protein>
    <submittedName>
        <fullName evidence="7">Crotonobetaine/carnitine-CoA ligase</fullName>
    </submittedName>
</protein>
<dbReference type="GO" id="GO:0044539">
    <property type="term" value="P:long-chain fatty acid import into cell"/>
    <property type="evidence" value="ECO:0007669"/>
    <property type="project" value="TreeGrafter"/>
</dbReference>
<dbReference type="InterPro" id="IPR020845">
    <property type="entry name" value="AMP-binding_CS"/>
</dbReference>
<accession>A0A1I0A7J9</accession>
<dbReference type="InterPro" id="IPR000873">
    <property type="entry name" value="AMP-dep_synth/lig_dom"/>
</dbReference>
<dbReference type="SUPFAM" id="SSF56801">
    <property type="entry name" value="Acetyl-CoA synthetase-like"/>
    <property type="match status" value="1"/>
</dbReference>
<dbReference type="GO" id="GO:0004467">
    <property type="term" value="F:long-chain fatty acid-CoA ligase activity"/>
    <property type="evidence" value="ECO:0007669"/>
    <property type="project" value="TreeGrafter"/>
</dbReference>
<dbReference type="Proteomes" id="UP000198762">
    <property type="component" value="Unassembled WGS sequence"/>
</dbReference>
<dbReference type="InterPro" id="IPR042099">
    <property type="entry name" value="ANL_N_sf"/>
</dbReference>
<evidence type="ECO:0000259" key="6">
    <source>
        <dbReference type="Pfam" id="PF13193"/>
    </source>
</evidence>
<keyword evidence="3" id="KW-0547">Nucleotide-binding</keyword>
<proteinExistence type="inferred from homology"/>
<evidence type="ECO:0000256" key="3">
    <source>
        <dbReference type="ARBA" id="ARBA00022741"/>
    </source>
</evidence>
<dbReference type="GO" id="GO:0005524">
    <property type="term" value="F:ATP binding"/>
    <property type="evidence" value="ECO:0007669"/>
    <property type="project" value="UniProtKB-KW"/>
</dbReference>
<dbReference type="EMBL" id="FOHZ01000002">
    <property type="protein sequence ID" value="SES90114.1"/>
    <property type="molecule type" value="Genomic_DNA"/>
</dbReference>
<dbReference type="Gene3D" id="3.30.300.30">
    <property type="match status" value="1"/>
</dbReference>
<dbReference type="InterPro" id="IPR045851">
    <property type="entry name" value="AMP-bd_C_sf"/>
</dbReference>
<evidence type="ECO:0000256" key="4">
    <source>
        <dbReference type="ARBA" id="ARBA00022840"/>
    </source>
</evidence>
<evidence type="ECO:0000259" key="5">
    <source>
        <dbReference type="Pfam" id="PF00501"/>
    </source>
</evidence>
<evidence type="ECO:0000256" key="1">
    <source>
        <dbReference type="ARBA" id="ARBA00006432"/>
    </source>
</evidence>
<gene>
    <name evidence="7" type="ORF">SAMN04487962_102244</name>
</gene>
<organism evidence="7 8">
    <name type="scientific">Marinobacter segnicrescens</name>
    <dbReference type="NCBI Taxonomy" id="430453"/>
    <lineage>
        <taxon>Bacteria</taxon>
        <taxon>Pseudomonadati</taxon>
        <taxon>Pseudomonadota</taxon>
        <taxon>Gammaproteobacteria</taxon>
        <taxon>Pseudomonadales</taxon>
        <taxon>Marinobacteraceae</taxon>
        <taxon>Marinobacter</taxon>
    </lineage>
</organism>
<keyword evidence="2 7" id="KW-0436">Ligase</keyword>
<feature type="domain" description="AMP-binding enzyme C-terminal" evidence="6">
    <location>
        <begin position="477"/>
        <end position="553"/>
    </location>
</feature>
<sequence length="569" mass="62429">MKQPQEIFDQMVSEGDVPLYQLKRHASENGDKVFIHYGETGEKLTFREMHDRSEEIARGLASLGIGRGQPVSVLTSNSLLAAISMFACWQVGAIYAPINFNLRGKLLSYQINDTAAPVLITDPSFGPELDKIGPDITPDHVVIGPDTSGETSESGVELPKSTVHRLDTLTTSGISLADPELGPFDPATIIYTSGTTGPAKGVLLPFRWINQYAFAGRSQWTSEDVVYCDLPMYHVGGAYALLVKAVWKGNTVGLWNRFSPSEFWSRIRECGASAGILLDVMIPWLMSAPPSEGDRNNTLNKVHMQPLPANHHEVAKRFGFDFVTCGFGQTESGAGFMAIIDQFGDQTGTPPELYKGLSKAELRASAEASGRLVVSGKTALPPGFMGRPSPLVDVAILDEDDNRLPPGQVGQLAFRPRFPGLLLQQYLNKPEATLKAWRNLWFHTGDAVVEEGDGTFRFVDRMGGYFRVRGENVSSYEVESLLVDHPDVRAVAAVPIPAQEGNEDDIAVFIELKEAGTCTESDIAAFATENMPKYMRPRHVRIVDALPVTPTNKIEKYKLKQMLTESQAR</sequence>
<dbReference type="RefSeq" id="WP_091848921.1">
    <property type="nucleotide sequence ID" value="NZ_FOHZ01000002.1"/>
</dbReference>
<comment type="similarity">
    <text evidence="1">Belongs to the ATP-dependent AMP-binding enzyme family.</text>
</comment>
<evidence type="ECO:0000313" key="8">
    <source>
        <dbReference type="Proteomes" id="UP000198762"/>
    </source>
</evidence>
<dbReference type="PANTHER" id="PTHR43107">
    <property type="entry name" value="LONG-CHAIN FATTY ACID TRANSPORT PROTEIN"/>
    <property type="match status" value="1"/>
</dbReference>
<keyword evidence="4" id="KW-0067">ATP-binding</keyword>
<dbReference type="Pfam" id="PF00501">
    <property type="entry name" value="AMP-binding"/>
    <property type="match status" value="1"/>
</dbReference>
<dbReference type="GO" id="GO:0005324">
    <property type="term" value="F:long-chain fatty acid transmembrane transporter activity"/>
    <property type="evidence" value="ECO:0007669"/>
    <property type="project" value="TreeGrafter"/>
</dbReference>
<dbReference type="Pfam" id="PF13193">
    <property type="entry name" value="AMP-binding_C"/>
    <property type="match status" value="1"/>
</dbReference>
<dbReference type="Gene3D" id="3.40.50.12780">
    <property type="entry name" value="N-terminal domain of ligase-like"/>
    <property type="match status" value="1"/>
</dbReference>
<dbReference type="OrthoDB" id="9803968at2"/>
<dbReference type="STRING" id="430453.SAMN04487962_102244"/>
<reference evidence="8" key="1">
    <citation type="submission" date="2016-10" db="EMBL/GenBank/DDBJ databases">
        <authorList>
            <person name="Varghese N."/>
            <person name="Submissions S."/>
        </authorList>
    </citation>
    <scope>NUCLEOTIDE SEQUENCE [LARGE SCALE GENOMIC DNA]</scope>
    <source>
        <strain evidence="8">CGMCC 1.6489</strain>
    </source>
</reference>